<dbReference type="Gene3D" id="1.10.8.430">
    <property type="entry name" value="Helical domain of apoptotic protease-activating factors"/>
    <property type="match status" value="1"/>
</dbReference>
<feature type="domain" description="Disease resistance protein winged helix" evidence="6">
    <location>
        <begin position="403"/>
        <end position="472"/>
    </location>
</feature>
<keyword evidence="9" id="KW-1185">Reference proteome</keyword>
<dbReference type="InterPro" id="IPR058922">
    <property type="entry name" value="WHD_DRP"/>
</dbReference>
<dbReference type="InterPro" id="IPR027417">
    <property type="entry name" value="P-loop_NTPase"/>
</dbReference>
<dbReference type="Gene3D" id="3.80.10.10">
    <property type="entry name" value="Ribonuclease Inhibitor"/>
    <property type="match status" value="1"/>
</dbReference>
<dbReference type="InterPro" id="IPR056789">
    <property type="entry name" value="LRR_R13L1-DRL21"/>
</dbReference>
<dbReference type="Gene3D" id="3.40.50.300">
    <property type="entry name" value="P-loop containing nucleotide triphosphate hydrolases"/>
    <property type="match status" value="1"/>
</dbReference>
<sequence length="790" mass="90791">MAEALVAGAFLSGFINVVFDRLISSEFVKLVVGKKLNRQMVERLKTALLAAEALVADAEQKQDAVYTADELLDRVQIKAEIRKKVRIHLPRFLKLSNRKMVNKIEEVVKRIEDLQKLKDTLGLEKIPTGSSSWRTPSTSLVKGNVYGRDDDQQALIKMLHDNNDHKLSVISIVGMGGVGKTTLAQCLYNNEDLMKGFDMKAWICVSENFDIIEITKNIIKGITSGVCSLDSFDLLQQDLRRKLSEKKFFIVLDDVWSDDGEKWSNFITPFQHGTKRSTVLLTTRKENVGSVVQHYNSYLLNGLSDDYCWSIFADNASFPESNGRSELEEIGRKIVEKCDGSPLAAETLGRLLRTKHDVSEWNKILSSDIWEFPMMDSKIIPALLISYYHLPAHLKRCFVYCSLYPKDHQFDKDELILLWMAEDLLRPPKRGQTLEEVGCECFDDLATRLFFKQVVINNEMYFVMHDLMHDLATFLAGEFYCRLSKQPSEKEEIRVLTRHLSYTHPISRETYFSSKIESLRTFLYINRSPFQTRKESTMLPGDLLSKNKYLRVLSFDKLSILHDSIGELIHLRYLNLSWSIIEHLDITGTPLKEMPKGMGKLKQLHTMSYYIVGKSEDNGIQELGGLEARSARLRDKKHIERLLLKWSSGDDMVLDSQTERDILHSLQPRTDLKKLTIDGYEGTIFPYWIGHSFYQNITSVYLLDCKNCCMLPSLGQLPSLQSLYIGGFDQLKSVGMEFYRNEGSQYSSPSAPFPSLEKLEFCNMPSWEEWYLPNSEAFPQLKWLRIAFCD</sequence>
<keyword evidence="2" id="KW-0677">Repeat</keyword>
<evidence type="ECO:0000256" key="2">
    <source>
        <dbReference type="ARBA" id="ARBA00022737"/>
    </source>
</evidence>
<evidence type="ECO:0000259" key="7">
    <source>
        <dbReference type="Pfam" id="PF25019"/>
    </source>
</evidence>
<feature type="domain" description="R13L1/DRL21-like LRR repeat region" evidence="7">
    <location>
        <begin position="627"/>
        <end position="727"/>
    </location>
</feature>
<dbReference type="InterPro" id="IPR002182">
    <property type="entry name" value="NB-ARC"/>
</dbReference>
<evidence type="ECO:0008006" key="10">
    <source>
        <dbReference type="Google" id="ProtNLM"/>
    </source>
</evidence>
<dbReference type="Pfam" id="PF25019">
    <property type="entry name" value="LRR_R13L1-DRL21"/>
    <property type="match status" value="1"/>
</dbReference>
<evidence type="ECO:0000256" key="3">
    <source>
        <dbReference type="ARBA" id="ARBA00022821"/>
    </source>
</evidence>
<dbReference type="PRINTS" id="PR00364">
    <property type="entry name" value="DISEASERSIST"/>
</dbReference>
<evidence type="ECO:0000259" key="5">
    <source>
        <dbReference type="Pfam" id="PF00931"/>
    </source>
</evidence>
<evidence type="ECO:0000256" key="4">
    <source>
        <dbReference type="SAM" id="Coils"/>
    </source>
</evidence>
<dbReference type="SUPFAM" id="SSF52058">
    <property type="entry name" value="L domain-like"/>
    <property type="match status" value="1"/>
</dbReference>
<gene>
    <name evidence="8" type="ORF">PIB30_027351</name>
</gene>
<evidence type="ECO:0000256" key="1">
    <source>
        <dbReference type="ARBA" id="ARBA00022614"/>
    </source>
</evidence>
<dbReference type="Gene3D" id="1.10.10.10">
    <property type="entry name" value="Winged helix-like DNA-binding domain superfamily/Winged helix DNA-binding domain"/>
    <property type="match status" value="1"/>
</dbReference>
<keyword evidence="4" id="KW-0175">Coiled coil</keyword>
<comment type="caution">
    <text evidence="8">The sequence shown here is derived from an EMBL/GenBank/DDBJ whole genome shotgun (WGS) entry which is preliminary data.</text>
</comment>
<dbReference type="InterPro" id="IPR032675">
    <property type="entry name" value="LRR_dom_sf"/>
</dbReference>
<dbReference type="Proteomes" id="UP001341840">
    <property type="component" value="Unassembled WGS sequence"/>
</dbReference>
<dbReference type="Pfam" id="PF23559">
    <property type="entry name" value="WHD_DRP"/>
    <property type="match status" value="1"/>
</dbReference>
<dbReference type="SUPFAM" id="SSF52540">
    <property type="entry name" value="P-loop containing nucleoside triphosphate hydrolases"/>
    <property type="match status" value="1"/>
</dbReference>
<evidence type="ECO:0000313" key="8">
    <source>
        <dbReference type="EMBL" id="MED6133317.1"/>
    </source>
</evidence>
<dbReference type="PANTHER" id="PTHR36766">
    <property type="entry name" value="PLANT BROAD-SPECTRUM MILDEW RESISTANCE PROTEIN RPW8"/>
    <property type="match status" value="1"/>
</dbReference>
<name>A0ABU6SAL5_9FABA</name>
<protein>
    <recommendedName>
        <fullName evidence="10">Disease resistance RPP13-like protein 1</fullName>
    </recommendedName>
</protein>
<evidence type="ECO:0000313" key="9">
    <source>
        <dbReference type="Proteomes" id="UP001341840"/>
    </source>
</evidence>
<organism evidence="8 9">
    <name type="scientific">Stylosanthes scabra</name>
    <dbReference type="NCBI Taxonomy" id="79078"/>
    <lineage>
        <taxon>Eukaryota</taxon>
        <taxon>Viridiplantae</taxon>
        <taxon>Streptophyta</taxon>
        <taxon>Embryophyta</taxon>
        <taxon>Tracheophyta</taxon>
        <taxon>Spermatophyta</taxon>
        <taxon>Magnoliopsida</taxon>
        <taxon>eudicotyledons</taxon>
        <taxon>Gunneridae</taxon>
        <taxon>Pentapetalae</taxon>
        <taxon>rosids</taxon>
        <taxon>fabids</taxon>
        <taxon>Fabales</taxon>
        <taxon>Fabaceae</taxon>
        <taxon>Papilionoideae</taxon>
        <taxon>50 kb inversion clade</taxon>
        <taxon>dalbergioids sensu lato</taxon>
        <taxon>Dalbergieae</taxon>
        <taxon>Pterocarpus clade</taxon>
        <taxon>Stylosanthes</taxon>
    </lineage>
</organism>
<reference evidence="8 9" key="1">
    <citation type="journal article" date="2023" name="Plants (Basel)">
        <title>Bridging the Gap: Combining Genomics and Transcriptomics Approaches to Understand Stylosanthes scabra, an Orphan Legume from the Brazilian Caatinga.</title>
        <authorList>
            <person name="Ferreira-Neto J.R.C."/>
            <person name="da Silva M.D."/>
            <person name="Binneck E."/>
            <person name="de Melo N.F."/>
            <person name="da Silva R.H."/>
            <person name="de Melo A.L.T.M."/>
            <person name="Pandolfi V."/>
            <person name="Bustamante F.O."/>
            <person name="Brasileiro-Vidal A.C."/>
            <person name="Benko-Iseppon A.M."/>
        </authorList>
    </citation>
    <scope>NUCLEOTIDE SEQUENCE [LARGE SCALE GENOMIC DNA]</scope>
    <source>
        <tissue evidence="8">Leaves</tissue>
    </source>
</reference>
<dbReference type="Pfam" id="PF00931">
    <property type="entry name" value="NB-ARC"/>
    <property type="match status" value="1"/>
</dbReference>
<evidence type="ECO:0000259" key="6">
    <source>
        <dbReference type="Pfam" id="PF23559"/>
    </source>
</evidence>
<keyword evidence="3" id="KW-0611">Plant defense</keyword>
<accession>A0ABU6SAL5</accession>
<feature type="domain" description="NB-ARC" evidence="5">
    <location>
        <begin position="150"/>
        <end position="315"/>
    </location>
</feature>
<dbReference type="InterPro" id="IPR036388">
    <property type="entry name" value="WH-like_DNA-bd_sf"/>
</dbReference>
<dbReference type="PANTHER" id="PTHR36766:SF40">
    <property type="entry name" value="DISEASE RESISTANCE PROTEIN RGA3"/>
    <property type="match status" value="1"/>
</dbReference>
<feature type="coiled-coil region" evidence="4">
    <location>
        <begin position="97"/>
        <end position="124"/>
    </location>
</feature>
<dbReference type="InterPro" id="IPR042197">
    <property type="entry name" value="Apaf_helical"/>
</dbReference>
<keyword evidence="1" id="KW-0433">Leucine-rich repeat</keyword>
<dbReference type="EMBL" id="JASCZI010060520">
    <property type="protein sequence ID" value="MED6133317.1"/>
    <property type="molecule type" value="Genomic_DNA"/>
</dbReference>
<proteinExistence type="predicted"/>